<proteinExistence type="predicted"/>
<keyword evidence="2" id="KW-0012">Acyltransferase</keyword>
<dbReference type="InterPro" id="IPR000182">
    <property type="entry name" value="GNAT_dom"/>
</dbReference>
<accession>A0A7C9IFP6</accession>
<dbReference type="InterPro" id="IPR016181">
    <property type="entry name" value="Acyl_CoA_acyltransferase"/>
</dbReference>
<reference evidence="4 5" key="2">
    <citation type="submission" date="2020-03" db="EMBL/GenBank/DDBJ databases">
        <title>Kangsaoukella pontilimi gen. nov., sp. nov., a new member of the family Rhodobacteraceae isolated from a tidal mudflat.</title>
        <authorList>
            <person name="Kim I.S."/>
        </authorList>
    </citation>
    <scope>NUCLEOTIDE SEQUENCE [LARGE SCALE GENOMIC DNA]</scope>
    <source>
        <strain evidence="4 5">GH1-50</strain>
    </source>
</reference>
<dbReference type="PROSITE" id="PS51186">
    <property type="entry name" value="GNAT"/>
    <property type="match status" value="1"/>
</dbReference>
<organism evidence="4 5">
    <name type="scientific">Kangsaoukella pontilimi</name>
    <dbReference type="NCBI Taxonomy" id="2691042"/>
    <lineage>
        <taxon>Bacteria</taxon>
        <taxon>Pseudomonadati</taxon>
        <taxon>Pseudomonadota</taxon>
        <taxon>Alphaproteobacteria</taxon>
        <taxon>Rhodobacterales</taxon>
        <taxon>Paracoccaceae</taxon>
        <taxon>Kangsaoukella</taxon>
    </lineage>
</organism>
<keyword evidence="5" id="KW-1185">Reference proteome</keyword>
<dbReference type="GO" id="GO:0016747">
    <property type="term" value="F:acyltransferase activity, transferring groups other than amino-acyl groups"/>
    <property type="evidence" value="ECO:0007669"/>
    <property type="project" value="InterPro"/>
</dbReference>
<sequence length="169" mass="19037">MPDATIEKVRSAPQIGDATAMVWEFFDLLKDRYPDMVTEIDEYIASQGVAGELENFREYFNPPKGEAFLGRLDGQPAGIVMLKPHGENDGELNRMFVREAARGTGLGRKLAQAVIDEARALGYRTVYLDALYRHVEALPLYESLGFEYYTDPTAFRADDSRVIHMKLAL</sequence>
<evidence type="ECO:0000313" key="5">
    <source>
        <dbReference type="Proteomes" id="UP000480350"/>
    </source>
</evidence>
<gene>
    <name evidence="4" type="ORF">GQ651_07605</name>
</gene>
<dbReference type="PANTHER" id="PTHR43877:SF2">
    <property type="entry name" value="AMINOALKYLPHOSPHONATE N-ACETYLTRANSFERASE-RELATED"/>
    <property type="match status" value="1"/>
</dbReference>
<evidence type="ECO:0000259" key="3">
    <source>
        <dbReference type="PROSITE" id="PS51186"/>
    </source>
</evidence>
<dbReference type="CDD" id="cd04301">
    <property type="entry name" value="NAT_SF"/>
    <property type="match status" value="1"/>
</dbReference>
<reference evidence="4 5" key="1">
    <citation type="submission" date="2019-12" db="EMBL/GenBank/DDBJ databases">
        <authorList>
            <person name="Lee S.D."/>
        </authorList>
    </citation>
    <scope>NUCLEOTIDE SEQUENCE [LARGE SCALE GENOMIC DNA]</scope>
    <source>
        <strain evidence="4 5">GH1-50</strain>
    </source>
</reference>
<dbReference type="AlphaFoldDB" id="A0A7C9IFP6"/>
<evidence type="ECO:0000256" key="1">
    <source>
        <dbReference type="ARBA" id="ARBA00022679"/>
    </source>
</evidence>
<dbReference type="Gene3D" id="3.40.630.30">
    <property type="match status" value="1"/>
</dbReference>
<comment type="caution">
    <text evidence="4">The sequence shown here is derived from an EMBL/GenBank/DDBJ whole genome shotgun (WGS) entry which is preliminary data.</text>
</comment>
<dbReference type="SUPFAM" id="SSF55729">
    <property type="entry name" value="Acyl-CoA N-acyltransferases (Nat)"/>
    <property type="match status" value="1"/>
</dbReference>
<keyword evidence="1 4" id="KW-0808">Transferase</keyword>
<feature type="domain" description="N-acetyltransferase" evidence="3">
    <location>
        <begin position="27"/>
        <end position="169"/>
    </location>
</feature>
<dbReference type="EMBL" id="WUPT01000001">
    <property type="protein sequence ID" value="MXQ07708.1"/>
    <property type="molecule type" value="Genomic_DNA"/>
</dbReference>
<evidence type="ECO:0000256" key="2">
    <source>
        <dbReference type="ARBA" id="ARBA00023315"/>
    </source>
</evidence>
<protein>
    <submittedName>
        <fullName evidence="4">GNAT family N-acetyltransferase</fullName>
    </submittedName>
</protein>
<dbReference type="Pfam" id="PF00583">
    <property type="entry name" value="Acetyltransf_1"/>
    <property type="match status" value="1"/>
</dbReference>
<dbReference type="Proteomes" id="UP000480350">
    <property type="component" value="Unassembled WGS sequence"/>
</dbReference>
<dbReference type="PANTHER" id="PTHR43877">
    <property type="entry name" value="AMINOALKYLPHOSPHONATE N-ACETYLTRANSFERASE-RELATED-RELATED"/>
    <property type="match status" value="1"/>
</dbReference>
<dbReference type="RefSeq" id="WP_160763570.1">
    <property type="nucleotide sequence ID" value="NZ_WUPT01000001.1"/>
</dbReference>
<evidence type="ECO:0000313" key="4">
    <source>
        <dbReference type="EMBL" id="MXQ07708.1"/>
    </source>
</evidence>
<name>A0A7C9IFP6_9RHOB</name>
<dbReference type="InterPro" id="IPR050832">
    <property type="entry name" value="Bact_Acetyltransf"/>
</dbReference>